<dbReference type="GO" id="GO:0046654">
    <property type="term" value="P:tetrahydrofolate biosynthetic process"/>
    <property type="evidence" value="ECO:0007669"/>
    <property type="project" value="UniProtKB-UniPathway"/>
</dbReference>
<evidence type="ECO:0000256" key="9">
    <source>
        <dbReference type="ARBA" id="ARBA00022909"/>
    </source>
</evidence>
<proteinExistence type="inferred from homology"/>
<comment type="function">
    <text evidence="10">Catalyzes the transfer of pyrophosphate from adenosine triphosphate (ATP) to 6-hydroxymethyl-7,8-dihydropterin, an enzymatic step in folate biosynthesis pathway.</text>
</comment>
<evidence type="ECO:0000256" key="11">
    <source>
        <dbReference type="ARBA" id="ARBA00029766"/>
    </source>
</evidence>
<evidence type="ECO:0000256" key="5">
    <source>
        <dbReference type="ARBA" id="ARBA00022679"/>
    </source>
</evidence>
<accession>A0A3N0UVF4</accession>
<evidence type="ECO:0000256" key="3">
    <source>
        <dbReference type="ARBA" id="ARBA00013253"/>
    </source>
</evidence>
<protein>
    <recommendedName>
        <fullName evidence="4">2-amino-4-hydroxy-6-hydroxymethyldihydropteridine pyrophosphokinase</fullName>
        <ecNumber evidence="3">2.7.6.3</ecNumber>
    </recommendedName>
    <alternativeName>
        <fullName evidence="11">6-hydroxymethyl-7,8-dihydropterin pyrophosphokinase</fullName>
    </alternativeName>
    <alternativeName>
        <fullName evidence="12">7,8-dihydro-6-hydroxymethylpterin-pyrophosphokinase</fullName>
    </alternativeName>
</protein>
<feature type="domain" description="7,8-dihydro-6-hydroxymethylpterin-pyrophosphokinase" evidence="13">
    <location>
        <begin position="5"/>
        <end position="138"/>
    </location>
</feature>
<dbReference type="InterPro" id="IPR035907">
    <property type="entry name" value="Hppk_sf"/>
</dbReference>
<name>A0A3N0UVF4_9PROT</name>
<evidence type="ECO:0000313" key="14">
    <source>
        <dbReference type="EMBL" id="ROH84519.1"/>
    </source>
</evidence>
<dbReference type="EMBL" id="RJVP01000007">
    <property type="protein sequence ID" value="ROH84519.1"/>
    <property type="molecule type" value="Genomic_DNA"/>
</dbReference>
<dbReference type="GO" id="GO:0046656">
    <property type="term" value="P:folic acid biosynthetic process"/>
    <property type="evidence" value="ECO:0007669"/>
    <property type="project" value="UniProtKB-KW"/>
</dbReference>
<gene>
    <name evidence="14" type="primary">folK</name>
    <name evidence="14" type="ORF">ED236_11400</name>
</gene>
<evidence type="ECO:0000256" key="12">
    <source>
        <dbReference type="ARBA" id="ARBA00033413"/>
    </source>
</evidence>
<keyword evidence="7 14" id="KW-0418">Kinase</keyword>
<dbReference type="Pfam" id="PF01288">
    <property type="entry name" value="HPPK"/>
    <property type="match status" value="1"/>
</dbReference>
<evidence type="ECO:0000256" key="1">
    <source>
        <dbReference type="ARBA" id="ARBA00005051"/>
    </source>
</evidence>
<dbReference type="RefSeq" id="WP_123238111.1">
    <property type="nucleotide sequence ID" value="NZ_RJVP01000007.1"/>
</dbReference>
<evidence type="ECO:0000259" key="13">
    <source>
        <dbReference type="Pfam" id="PF01288"/>
    </source>
</evidence>
<dbReference type="Gene3D" id="3.30.70.560">
    <property type="entry name" value="7,8-Dihydro-6-hydroxymethylpterin-pyrophosphokinase HPPK"/>
    <property type="match status" value="1"/>
</dbReference>
<keyword evidence="8" id="KW-0067">ATP-binding</keyword>
<comment type="similarity">
    <text evidence="2">Belongs to the HPPK family.</text>
</comment>
<organism evidence="14 15">
    <name type="scientific">Pseudomethylobacillus aquaticus</name>
    <dbReference type="NCBI Taxonomy" id="2676064"/>
    <lineage>
        <taxon>Bacteria</taxon>
        <taxon>Pseudomonadati</taxon>
        <taxon>Pseudomonadota</taxon>
        <taxon>Betaproteobacteria</taxon>
        <taxon>Nitrosomonadales</taxon>
        <taxon>Methylophilaceae</taxon>
        <taxon>Pseudomethylobacillus</taxon>
    </lineage>
</organism>
<evidence type="ECO:0000256" key="7">
    <source>
        <dbReference type="ARBA" id="ARBA00022777"/>
    </source>
</evidence>
<dbReference type="PANTHER" id="PTHR43071:SF1">
    <property type="entry name" value="2-AMINO-4-HYDROXY-6-HYDROXYMETHYLDIHYDROPTERIDINE PYROPHOSPHOKINASE"/>
    <property type="match status" value="1"/>
</dbReference>
<dbReference type="NCBIfam" id="TIGR01498">
    <property type="entry name" value="folK"/>
    <property type="match status" value="1"/>
</dbReference>
<comment type="caution">
    <text evidence="14">The sequence shown here is derived from an EMBL/GenBank/DDBJ whole genome shotgun (WGS) entry which is preliminary data.</text>
</comment>
<keyword evidence="9" id="KW-0289">Folate biosynthesis</keyword>
<comment type="pathway">
    <text evidence="1">Cofactor biosynthesis; tetrahydrofolate biosynthesis; 2-amino-4-hydroxy-6-hydroxymethyl-7,8-dihydropteridine diphosphate from 7,8-dihydroneopterin triphosphate: step 4/4.</text>
</comment>
<evidence type="ECO:0000256" key="6">
    <source>
        <dbReference type="ARBA" id="ARBA00022741"/>
    </source>
</evidence>
<dbReference type="PANTHER" id="PTHR43071">
    <property type="entry name" value="2-AMINO-4-HYDROXY-6-HYDROXYMETHYLDIHYDROPTERIDINE PYROPHOSPHOKINASE"/>
    <property type="match status" value="1"/>
</dbReference>
<dbReference type="Proteomes" id="UP000275137">
    <property type="component" value="Unassembled WGS sequence"/>
</dbReference>
<dbReference type="EC" id="2.7.6.3" evidence="3"/>
<keyword evidence="5 14" id="KW-0808">Transferase</keyword>
<evidence type="ECO:0000256" key="8">
    <source>
        <dbReference type="ARBA" id="ARBA00022840"/>
    </source>
</evidence>
<evidence type="ECO:0000256" key="2">
    <source>
        <dbReference type="ARBA" id="ARBA00005810"/>
    </source>
</evidence>
<dbReference type="InterPro" id="IPR000550">
    <property type="entry name" value="Hppk"/>
</dbReference>
<dbReference type="SUPFAM" id="SSF55083">
    <property type="entry name" value="6-hydroxymethyl-7,8-dihydropterin pyrophosphokinase, HPPK"/>
    <property type="match status" value="1"/>
</dbReference>
<keyword evidence="6" id="KW-0547">Nucleotide-binding</keyword>
<dbReference type="GO" id="GO:0016301">
    <property type="term" value="F:kinase activity"/>
    <property type="evidence" value="ECO:0007669"/>
    <property type="project" value="UniProtKB-KW"/>
</dbReference>
<dbReference type="GO" id="GO:0003848">
    <property type="term" value="F:2-amino-4-hydroxy-6-hydroxymethyldihydropteridine diphosphokinase activity"/>
    <property type="evidence" value="ECO:0007669"/>
    <property type="project" value="UniProtKB-EC"/>
</dbReference>
<dbReference type="UniPathway" id="UPA00077">
    <property type="reaction ID" value="UER00155"/>
</dbReference>
<evidence type="ECO:0000256" key="4">
    <source>
        <dbReference type="ARBA" id="ARBA00016218"/>
    </source>
</evidence>
<evidence type="ECO:0000256" key="10">
    <source>
        <dbReference type="ARBA" id="ARBA00029409"/>
    </source>
</evidence>
<evidence type="ECO:0000313" key="15">
    <source>
        <dbReference type="Proteomes" id="UP000275137"/>
    </source>
</evidence>
<dbReference type="GO" id="GO:0005524">
    <property type="term" value="F:ATP binding"/>
    <property type="evidence" value="ECO:0007669"/>
    <property type="project" value="UniProtKB-KW"/>
</dbReference>
<dbReference type="AlphaFoldDB" id="A0A3N0UVF4"/>
<reference evidence="14 15" key="1">
    <citation type="submission" date="2018-10" db="EMBL/GenBank/DDBJ databases">
        <authorList>
            <person name="Chen W.-M."/>
        </authorList>
    </citation>
    <scope>NUCLEOTIDE SEQUENCE [LARGE SCALE GENOMIC DNA]</scope>
    <source>
        <strain evidence="14 15">H-5</strain>
    </source>
</reference>
<sequence>MSQAFVALGSNLHHPDDQVQRALDELAALPQTRLVKASSLYRTAALGVANQPHPEFPDFINAVAELDTGLAAQDLLAALLGIEAKHGRERPFANAPRVLDLDLLLYDELVLDTATLTLPHPRMHERGFVMLPLAEIAPQRRVGQHGTASALAAACADQGVQRLQAES</sequence>
<keyword evidence="15" id="KW-1185">Reference proteome</keyword>
<dbReference type="CDD" id="cd00483">
    <property type="entry name" value="HPPK"/>
    <property type="match status" value="1"/>
</dbReference>